<accession>K6YAZ6</accession>
<protein>
    <submittedName>
        <fullName evidence="2">Uncharacterized protein</fullName>
    </submittedName>
</protein>
<dbReference type="Gene3D" id="2.40.160.60">
    <property type="entry name" value="Outer membrane protein transport protein (OMPP1/FadL/TodX)"/>
    <property type="match status" value="1"/>
</dbReference>
<dbReference type="RefSeq" id="WP_008843615.1">
    <property type="nucleotide sequence ID" value="NZ_BAEN01000022.1"/>
</dbReference>
<keyword evidence="1" id="KW-0732">Signal</keyword>
<evidence type="ECO:0000313" key="3">
    <source>
        <dbReference type="Proteomes" id="UP000006334"/>
    </source>
</evidence>
<feature type="signal peptide" evidence="1">
    <location>
        <begin position="1"/>
        <end position="21"/>
    </location>
</feature>
<keyword evidence="3" id="KW-1185">Reference proteome</keyword>
<dbReference type="OrthoDB" id="6383591at2"/>
<proteinExistence type="predicted"/>
<reference evidence="2 3" key="1">
    <citation type="journal article" date="2017" name="Antonie Van Leeuwenhoek">
        <title>Rhizobium rhizosphaerae sp. nov., a novel species isolated from rice rhizosphere.</title>
        <authorList>
            <person name="Zhao J.J."/>
            <person name="Zhang J."/>
            <person name="Zhang R.J."/>
            <person name="Zhang C.W."/>
            <person name="Yin H.Q."/>
            <person name="Zhang X.X."/>
        </authorList>
    </citation>
    <scope>NUCLEOTIDE SEQUENCE [LARGE SCALE GENOMIC DNA]</scope>
    <source>
        <strain evidence="2 3">E3</strain>
    </source>
</reference>
<gene>
    <name evidence="2" type="ORF">GLIP_1157</name>
</gene>
<feature type="chain" id="PRO_5003897331" evidence="1">
    <location>
        <begin position="22"/>
        <end position="260"/>
    </location>
</feature>
<organism evidence="2 3">
    <name type="scientific">Aliiglaciecola lipolytica E3</name>
    <dbReference type="NCBI Taxonomy" id="1127673"/>
    <lineage>
        <taxon>Bacteria</taxon>
        <taxon>Pseudomonadati</taxon>
        <taxon>Pseudomonadota</taxon>
        <taxon>Gammaproteobacteria</taxon>
        <taxon>Alteromonadales</taxon>
        <taxon>Alteromonadaceae</taxon>
        <taxon>Aliiglaciecola</taxon>
    </lineage>
</organism>
<dbReference type="SUPFAM" id="SSF56935">
    <property type="entry name" value="Porins"/>
    <property type="match status" value="1"/>
</dbReference>
<evidence type="ECO:0000256" key="1">
    <source>
        <dbReference type="SAM" id="SignalP"/>
    </source>
</evidence>
<dbReference type="AlphaFoldDB" id="K6YAZ6"/>
<evidence type="ECO:0000313" key="2">
    <source>
        <dbReference type="EMBL" id="GAC13798.1"/>
    </source>
</evidence>
<name>K6YAZ6_9ALTE</name>
<dbReference type="EMBL" id="BAEN01000022">
    <property type="protein sequence ID" value="GAC13798.1"/>
    <property type="molecule type" value="Genomic_DNA"/>
</dbReference>
<dbReference type="STRING" id="1127673.GLIP_1157"/>
<dbReference type="Proteomes" id="UP000006334">
    <property type="component" value="Unassembled WGS sequence"/>
</dbReference>
<comment type="caution">
    <text evidence="2">The sequence shown here is derived from an EMBL/GenBank/DDBJ whole genome shotgun (WGS) entry which is preliminary data.</text>
</comment>
<sequence>MDVSARIAILTALLVSQPAVANSAFDDVRVISGVSLGYSNFSFPEKLDHEISFPSLNVPIIFAVDKWQLSANLQTTLKDADISEEEDVGKASRNDLDITLGYQLSSNWTVFGGYKYGKTKIQFTPRDIEDDEELSITNESYGQKGPFIGVGYHWRFEKAGSLSFSVAYAKLNATNDFSKNTDEEEADEAPEFDDLTGTVTGDTKGFSYSMSWTMPLSTNLLFQTRLKINDYQQDIFFEGNNFEDIDETFTSLHVGLAYVF</sequence>